<evidence type="ECO:0000313" key="3">
    <source>
        <dbReference type="Proteomes" id="UP000230750"/>
    </source>
</evidence>
<keyword evidence="3" id="KW-1185">Reference proteome</keyword>
<feature type="coiled-coil region" evidence="1">
    <location>
        <begin position="165"/>
        <end position="249"/>
    </location>
</feature>
<keyword evidence="1" id="KW-0175">Coiled coil</keyword>
<dbReference type="Proteomes" id="UP000230750">
    <property type="component" value="Unassembled WGS sequence"/>
</dbReference>
<evidence type="ECO:0000313" key="2">
    <source>
        <dbReference type="EMBL" id="PIK50827.1"/>
    </source>
</evidence>
<comment type="caution">
    <text evidence="2">The sequence shown here is derived from an EMBL/GenBank/DDBJ whole genome shotgun (WGS) entry which is preliminary data.</text>
</comment>
<dbReference type="EMBL" id="MRZV01000403">
    <property type="protein sequence ID" value="PIK50827.1"/>
    <property type="molecule type" value="Genomic_DNA"/>
</dbReference>
<name>A0A2G8KS61_STIJA</name>
<accession>A0A2G8KS61</accession>
<gene>
    <name evidence="2" type="ORF">BSL78_12298</name>
</gene>
<protein>
    <submittedName>
        <fullName evidence="2">Putative myosin-9-like</fullName>
    </submittedName>
</protein>
<evidence type="ECO:0000256" key="1">
    <source>
        <dbReference type="SAM" id="Coils"/>
    </source>
</evidence>
<sequence length="304" mass="34469">MSPPISTTPHTLRSNWLALYRHYLALAPYPEKLKTFLGELYRPPACHATAGRNPSTCQTDPGVTLQRMVERMESKMALLEGAFDNQLAKLKEMKLKNSALTTSKQDAVKARRDVMVENQRLRAIQKELEECNVFLMSQVKSLDRVNARRTIDRRNQTMENQTQRIGLQAAEIAELKRINNELEERLANVSKKLESDKKRLRDKVCYYKKKSMASQKPTCSAGMGLEEELDSLRNTNAELRDQMGAIMANSEISSFESGRYTDEVRLVCYELLSCGVGSANLGHVIRTVLKLWQALTLAGFLNQP</sequence>
<proteinExistence type="predicted"/>
<reference evidence="2 3" key="1">
    <citation type="journal article" date="2017" name="PLoS Biol.">
        <title>The sea cucumber genome provides insights into morphological evolution and visceral regeneration.</title>
        <authorList>
            <person name="Zhang X."/>
            <person name="Sun L."/>
            <person name="Yuan J."/>
            <person name="Sun Y."/>
            <person name="Gao Y."/>
            <person name="Zhang L."/>
            <person name="Li S."/>
            <person name="Dai H."/>
            <person name="Hamel J.F."/>
            <person name="Liu C."/>
            <person name="Yu Y."/>
            <person name="Liu S."/>
            <person name="Lin W."/>
            <person name="Guo K."/>
            <person name="Jin S."/>
            <person name="Xu P."/>
            <person name="Storey K.B."/>
            <person name="Huan P."/>
            <person name="Zhang T."/>
            <person name="Zhou Y."/>
            <person name="Zhang J."/>
            <person name="Lin C."/>
            <person name="Li X."/>
            <person name="Xing L."/>
            <person name="Huo D."/>
            <person name="Sun M."/>
            <person name="Wang L."/>
            <person name="Mercier A."/>
            <person name="Li F."/>
            <person name="Yang H."/>
            <person name="Xiang J."/>
        </authorList>
    </citation>
    <scope>NUCLEOTIDE SEQUENCE [LARGE SCALE GENOMIC DNA]</scope>
    <source>
        <strain evidence="2">Shaxun</strain>
        <tissue evidence="2">Muscle</tissue>
    </source>
</reference>
<organism evidence="2 3">
    <name type="scientific">Stichopus japonicus</name>
    <name type="common">Sea cucumber</name>
    <dbReference type="NCBI Taxonomy" id="307972"/>
    <lineage>
        <taxon>Eukaryota</taxon>
        <taxon>Metazoa</taxon>
        <taxon>Echinodermata</taxon>
        <taxon>Eleutherozoa</taxon>
        <taxon>Echinozoa</taxon>
        <taxon>Holothuroidea</taxon>
        <taxon>Aspidochirotacea</taxon>
        <taxon>Aspidochirotida</taxon>
        <taxon>Stichopodidae</taxon>
        <taxon>Apostichopus</taxon>
    </lineage>
</organism>
<dbReference type="AlphaFoldDB" id="A0A2G8KS61"/>